<protein>
    <recommendedName>
        <fullName evidence="4">DUF1735 domain-containing protein</fullName>
    </recommendedName>
</protein>
<reference evidence="3" key="1">
    <citation type="journal article" date="2019" name="Int. J. Syst. Evol. Microbiol.">
        <title>The Global Catalogue of Microorganisms (GCM) 10K type strain sequencing project: providing services to taxonomists for standard genome sequencing and annotation.</title>
        <authorList>
            <consortium name="The Broad Institute Genomics Platform"/>
            <consortium name="The Broad Institute Genome Sequencing Center for Infectious Disease"/>
            <person name="Wu L."/>
            <person name="Ma J."/>
        </authorList>
    </citation>
    <scope>NUCLEOTIDE SEQUENCE [LARGE SCALE GENOMIC DNA]</scope>
    <source>
        <strain evidence="3">KCTC 19812</strain>
    </source>
</reference>
<accession>A0ABW5B606</accession>
<proteinExistence type="predicted"/>
<dbReference type="RefSeq" id="WP_380801230.1">
    <property type="nucleotide sequence ID" value="NZ_JBHUIV010000010.1"/>
</dbReference>
<evidence type="ECO:0000313" key="3">
    <source>
        <dbReference type="Proteomes" id="UP001597414"/>
    </source>
</evidence>
<name>A0ABW5B606_9BACT</name>
<sequence>MKIQDQNFTWNSIPFKGAYWLLIFFFIFSSCDLTPYEEFQINQVNTIFFGNQPVEFVSAKLSITGPQDVSGPNSHYRATLFLSTDIEFREPYIGNSSVLRVDIHSIDKGVSLPTFPLQEGEYIVFPPAEITDQNILVNLSEKNFTLGPIAGINYLPNQSNFNVNHEAQSGFMTIRFDLPTNRVVVTHNWKTKTGLEIKGTNNLPINLSQFVP</sequence>
<dbReference type="PROSITE" id="PS51257">
    <property type="entry name" value="PROKAR_LIPOPROTEIN"/>
    <property type="match status" value="1"/>
</dbReference>
<evidence type="ECO:0000313" key="2">
    <source>
        <dbReference type="EMBL" id="MFD2201308.1"/>
    </source>
</evidence>
<keyword evidence="1" id="KW-1133">Transmembrane helix</keyword>
<keyword evidence="1" id="KW-0472">Membrane</keyword>
<comment type="caution">
    <text evidence="2">The sequence shown here is derived from an EMBL/GenBank/DDBJ whole genome shotgun (WGS) entry which is preliminary data.</text>
</comment>
<dbReference type="Proteomes" id="UP001597414">
    <property type="component" value="Unassembled WGS sequence"/>
</dbReference>
<gene>
    <name evidence="2" type="ORF">ACFSKV_07005</name>
</gene>
<organism evidence="2 3">
    <name type="scientific">Shivajiella indica</name>
    <dbReference type="NCBI Taxonomy" id="872115"/>
    <lineage>
        <taxon>Bacteria</taxon>
        <taxon>Pseudomonadati</taxon>
        <taxon>Bacteroidota</taxon>
        <taxon>Cytophagia</taxon>
        <taxon>Cytophagales</taxon>
        <taxon>Cyclobacteriaceae</taxon>
        <taxon>Shivajiella</taxon>
    </lineage>
</organism>
<keyword evidence="3" id="KW-1185">Reference proteome</keyword>
<feature type="transmembrane region" description="Helical" evidence="1">
    <location>
        <begin position="17"/>
        <end position="36"/>
    </location>
</feature>
<keyword evidence="1" id="KW-0812">Transmembrane</keyword>
<dbReference type="EMBL" id="JBHUIV010000010">
    <property type="protein sequence ID" value="MFD2201308.1"/>
    <property type="molecule type" value="Genomic_DNA"/>
</dbReference>
<evidence type="ECO:0008006" key="4">
    <source>
        <dbReference type="Google" id="ProtNLM"/>
    </source>
</evidence>
<evidence type="ECO:0000256" key="1">
    <source>
        <dbReference type="SAM" id="Phobius"/>
    </source>
</evidence>